<evidence type="ECO:0000313" key="2">
    <source>
        <dbReference type="Proteomes" id="UP000823775"/>
    </source>
</evidence>
<gene>
    <name evidence="1" type="ORF">HAX54_040311</name>
</gene>
<sequence>MALFQWIASSFPRIHEVFPPSVSKGLSLLAWALVASKTTKHSALLTFITYSFSYTNALPSGSSYDKCCSKALVDISSSTSIMALSSCNGGGNISTLITSKMASTIHNHSIYYPASPL</sequence>
<dbReference type="EMBL" id="JACEIK010005676">
    <property type="protein sequence ID" value="MCE0482010.1"/>
    <property type="molecule type" value="Genomic_DNA"/>
</dbReference>
<comment type="caution">
    <text evidence="1">The sequence shown here is derived from an EMBL/GenBank/DDBJ whole genome shotgun (WGS) entry which is preliminary data.</text>
</comment>
<reference evidence="1 2" key="1">
    <citation type="journal article" date="2021" name="BMC Genomics">
        <title>Datura genome reveals duplications of psychoactive alkaloid biosynthetic genes and high mutation rate following tissue culture.</title>
        <authorList>
            <person name="Rajewski A."/>
            <person name="Carter-House D."/>
            <person name="Stajich J."/>
            <person name="Litt A."/>
        </authorList>
    </citation>
    <scope>NUCLEOTIDE SEQUENCE [LARGE SCALE GENOMIC DNA]</scope>
    <source>
        <strain evidence="1">AR-01</strain>
    </source>
</reference>
<organism evidence="1 2">
    <name type="scientific">Datura stramonium</name>
    <name type="common">Jimsonweed</name>
    <name type="synonym">Common thornapple</name>
    <dbReference type="NCBI Taxonomy" id="4076"/>
    <lineage>
        <taxon>Eukaryota</taxon>
        <taxon>Viridiplantae</taxon>
        <taxon>Streptophyta</taxon>
        <taxon>Embryophyta</taxon>
        <taxon>Tracheophyta</taxon>
        <taxon>Spermatophyta</taxon>
        <taxon>Magnoliopsida</taxon>
        <taxon>eudicotyledons</taxon>
        <taxon>Gunneridae</taxon>
        <taxon>Pentapetalae</taxon>
        <taxon>asterids</taxon>
        <taxon>lamiids</taxon>
        <taxon>Solanales</taxon>
        <taxon>Solanaceae</taxon>
        <taxon>Solanoideae</taxon>
        <taxon>Datureae</taxon>
        <taxon>Datura</taxon>
    </lineage>
</organism>
<keyword evidence="2" id="KW-1185">Reference proteome</keyword>
<evidence type="ECO:0000313" key="1">
    <source>
        <dbReference type="EMBL" id="MCE0482010.1"/>
    </source>
</evidence>
<name>A0ABS8VNT0_DATST</name>
<dbReference type="Proteomes" id="UP000823775">
    <property type="component" value="Unassembled WGS sequence"/>
</dbReference>
<protein>
    <submittedName>
        <fullName evidence="1">Uncharacterized protein</fullName>
    </submittedName>
</protein>
<proteinExistence type="predicted"/>
<accession>A0ABS8VNT0</accession>